<evidence type="ECO:0000256" key="1">
    <source>
        <dbReference type="SAM" id="MobiDB-lite"/>
    </source>
</evidence>
<feature type="compositionally biased region" description="Basic residues" evidence="1">
    <location>
        <begin position="477"/>
        <end position="501"/>
    </location>
</feature>
<feature type="compositionally biased region" description="Basic and acidic residues" evidence="1">
    <location>
        <begin position="792"/>
        <end position="806"/>
    </location>
</feature>
<reference evidence="2 3" key="1">
    <citation type="journal article" date="2019" name="Genome Biol. Evol.">
        <title>Nanopore Sequencing Significantly Improves Genome Assembly of the Protozoan Parasite Trypanosoma cruzi.</title>
        <authorList>
            <person name="Diaz-Viraque F."/>
            <person name="Pita S."/>
            <person name="Greif G."/>
            <person name="de Souza R.C.M."/>
            <person name="Iraola G."/>
            <person name="Robello C."/>
        </authorList>
    </citation>
    <scope>NUCLEOTIDE SEQUENCE [LARGE SCALE GENOMIC DNA]</scope>
    <source>
        <strain evidence="2 3">Berenice</strain>
    </source>
</reference>
<feature type="region of interest" description="Disordered" evidence="1">
    <location>
        <begin position="1310"/>
        <end position="1329"/>
    </location>
</feature>
<gene>
    <name evidence="2" type="ORF">ECC02_009323</name>
</gene>
<protein>
    <recommendedName>
        <fullName evidence="4">Dispersed protein family protein 1 (DGF-1)</fullName>
    </recommendedName>
</protein>
<feature type="compositionally biased region" description="Basic residues" evidence="1">
    <location>
        <begin position="77"/>
        <end position="88"/>
    </location>
</feature>
<feature type="region of interest" description="Disordered" evidence="1">
    <location>
        <begin position="31"/>
        <end position="53"/>
    </location>
</feature>
<feature type="compositionally biased region" description="Basic residues" evidence="1">
    <location>
        <begin position="716"/>
        <end position="728"/>
    </location>
</feature>
<proteinExistence type="predicted"/>
<feature type="region of interest" description="Disordered" evidence="1">
    <location>
        <begin position="411"/>
        <end position="501"/>
    </location>
</feature>
<feature type="region of interest" description="Disordered" evidence="1">
    <location>
        <begin position="77"/>
        <end position="103"/>
    </location>
</feature>
<feature type="compositionally biased region" description="Basic residues" evidence="1">
    <location>
        <begin position="411"/>
        <end position="437"/>
    </location>
</feature>
<feature type="compositionally biased region" description="Basic residues" evidence="1">
    <location>
        <begin position="831"/>
        <end position="862"/>
    </location>
</feature>
<evidence type="ECO:0000313" key="3">
    <source>
        <dbReference type="Proteomes" id="UP000583944"/>
    </source>
</evidence>
<feature type="compositionally biased region" description="Basic residues" evidence="1">
    <location>
        <begin position="448"/>
        <end position="457"/>
    </location>
</feature>
<name>A0A7J6XTK3_TRYCR</name>
<evidence type="ECO:0000313" key="2">
    <source>
        <dbReference type="EMBL" id="KAF5217801.1"/>
    </source>
</evidence>
<feature type="compositionally biased region" description="Basic and acidic residues" evidence="1">
    <location>
        <begin position="219"/>
        <end position="243"/>
    </location>
</feature>
<feature type="compositionally biased region" description="Basic and acidic residues" evidence="1">
    <location>
        <begin position="287"/>
        <end position="297"/>
    </location>
</feature>
<feature type="compositionally biased region" description="Basic residues" evidence="1">
    <location>
        <begin position="1068"/>
        <end position="1094"/>
    </location>
</feature>
<feature type="compositionally biased region" description="Basic residues" evidence="1">
    <location>
        <begin position="959"/>
        <end position="974"/>
    </location>
</feature>
<organism evidence="2 3">
    <name type="scientific">Trypanosoma cruzi</name>
    <dbReference type="NCBI Taxonomy" id="5693"/>
    <lineage>
        <taxon>Eukaryota</taxon>
        <taxon>Discoba</taxon>
        <taxon>Euglenozoa</taxon>
        <taxon>Kinetoplastea</taxon>
        <taxon>Metakinetoplastina</taxon>
        <taxon>Trypanosomatida</taxon>
        <taxon>Trypanosomatidae</taxon>
        <taxon>Trypanosoma</taxon>
        <taxon>Schizotrypanum</taxon>
    </lineage>
</organism>
<evidence type="ECO:0008006" key="4">
    <source>
        <dbReference type="Google" id="ProtNLM"/>
    </source>
</evidence>
<feature type="region of interest" description="Disordered" evidence="1">
    <location>
        <begin position="323"/>
        <end position="375"/>
    </location>
</feature>
<feature type="compositionally biased region" description="Basic residues" evidence="1">
    <location>
        <begin position="1188"/>
        <end position="1218"/>
    </location>
</feature>
<feature type="compositionally biased region" description="Basic residues" evidence="1">
    <location>
        <begin position="244"/>
        <end position="254"/>
    </location>
</feature>
<feature type="region of interest" description="Disordered" evidence="1">
    <location>
        <begin position="660"/>
        <end position="739"/>
    </location>
</feature>
<sequence>MLVIAQQRLQPTTPRLAQLLPVAVLRVPHNDAVHSGRKQHSRQQQHDSRVRPRTAVARRKMFGRAHQAQCRKEHKARSLHHRQKGQAHHVREGNHARTRKQHSRHAEVLNVAASHGRVHSRNQAHHAQHRQLEHAPVHVAAPHVRQHATVHPLLRRGVPIPDGVQQALVQRLPRKLPVPRKARARVASNKVAHASRERHTVQHANDTNHAVPHAGAGHRQCEHGAEKDAEVHRVRHDVRQAREAHRRPRTRRVHAAPPLEGGRHTAVHAPEHSGEQRVAHHHPQRVKGSEHRQEVRQRNGARTLLRRGAWHPRKHAECLHLQNGAQPAGHHHSNSRRTRNDAGDRREGAGSGGQRVRPDREGPKQHTLAAAGHRRSVAANDYRLVGSNEVTAVHGHSQLQDGGRIRRVAHPRRVAQHRSPRTAKPARLRRRHRHKAQVRAELRVACPPKRRRQRRHQPCRDGAPTAADVVLRQAPTSRRRRHGERRARHVAPPRRAAHRQAHAQCLRCRHCRIRQHRPRHRRRMGQRGRQRHRLRHLQRLRRPVPRRTVVRCAQARCWRPRWCRRKAARPRQRLRVAQQWLGGSAVASFHVRQVHRQAVAPVPALSTAAAARPRHRPRRSSKAAHVGVAHATRHGTEFPDDAGGPVVHRLQHMLVKRQAPHDELSAGTPERNATVHHDKPAAGVPVKRQRALHEVRTARVRRHRQEPAADAVAAHRQPRPGRKRRRPPQHQQRAIGQRTGVVIHNDGGRGSLHLAVEHQPMRGVHLAPRHAQHSAPRRNHARTRVQRIVATEHSRVQRDTATDKLQHGAVHHHSPPTSHHGHEGHAGHNQHGPHKPQARQHKHRCVRRGLRVEKIHKRRRPRGNQQGVSHRQHRPRGKSASQYKRTVQRLHIAHRQLHRPALVAPHRHRTAQRSAAHHVQHGAVQQRHVLHNDPHAVSRHPRHVEHRTHAVQHNVAQRHLARAGRHNKHRPHRHALAEEHTRRSAHSGRQHGSAHRHARLAVPAAAAHAHANTVFHARRRSPGRVAVRVPVAGVAPSNVDAPSVAKTSGCVLLRRRQDTPTGVVARHPQMRPSRKRQAQRQHPRQQRSVPHKAQRAPCSGHGTSGVEHLPRDTVVHVALHQQHRPTSQAHRRIKCHRVVLRQREFAPHKRHSGAQHAHSPTHRHRVLAQQEVAVNKRHHGATAGRNTALHRHAQPQRRLHRQPVHVQRTARRQRHAANHQHANSVAEHSRHMRARNGQHAPSQIHAVHHKARGRVAKAVGATVRNTLLCDQHRVHQSDARARRKSVRHQHAAAGARLKPADQHIGALASRRVGTPPNNVQARSVQKRAVRQRHVAHAPRHRLHVHHDVRRKGHTNVARHRRPETGAHLLIHTHVPHAQVGAVGARWLGDSNGQARIAVAALCARAGAAITRGHRRVSGEARRREGAWIAAGQNGGVVHGRDAVFRPLLAVHSVARGHNRSVCEIAGPFGYPQHCRRDRAGHELVAGHRHHGVAEIHRWAYVGKGFRWGFTAEVAAQLQP</sequence>
<feature type="region of interest" description="Disordered" evidence="1">
    <location>
        <begin position="179"/>
        <end position="308"/>
    </location>
</feature>
<feature type="compositionally biased region" description="Basic and acidic residues" evidence="1">
    <location>
        <begin position="269"/>
        <end position="278"/>
    </location>
</feature>
<comment type="caution">
    <text evidence="2">The sequence shown here is derived from an EMBL/GenBank/DDBJ whole genome shotgun (WGS) entry which is preliminary data.</text>
</comment>
<feature type="region of interest" description="Disordered" evidence="1">
    <location>
        <begin position="792"/>
        <end position="883"/>
    </location>
</feature>
<feature type="region of interest" description="Disordered" evidence="1">
    <location>
        <begin position="958"/>
        <end position="991"/>
    </location>
</feature>
<feature type="region of interest" description="Disordered" evidence="1">
    <location>
        <begin position="1055"/>
        <end position="1107"/>
    </location>
</feature>
<accession>A0A7J6XTK3</accession>
<dbReference type="Proteomes" id="UP000583944">
    <property type="component" value="Unassembled WGS sequence"/>
</dbReference>
<dbReference type="VEuPathDB" id="TriTrypDB:ECC02_009323"/>
<feature type="region of interest" description="Disordered" evidence="1">
    <location>
        <begin position="1179"/>
        <end position="1231"/>
    </location>
</feature>
<dbReference type="EMBL" id="JABDHM010000120">
    <property type="protein sequence ID" value="KAF5217801.1"/>
    <property type="molecule type" value="Genomic_DNA"/>
</dbReference>
<feature type="compositionally biased region" description="Basic and acidic residues" evidence="1">
    <location>
        <begin position="338"/>
        <end position="348"/>
    </location>
</feature>